<accession>A0A8T0JR62</accession>
<reference evidence="1 2" key="1">
    <citation type="submission" date="2020-05" db="EMBL/GenBank/DDBJ databases">
        <title>Vigna angularis (adzuki bean) Var. LongXiaoDou No. 4 denovo assembly.</title>
        <authorList>
            <person name="Xiang H."/>
        </authorList>
    </citation>
    <scope>NUCLEOTIDE SEQUENCE [LARGE SCALE GENOMIC DNA]</scope>
    <source>
        <tissue evidence="1">Leaf</tissue>
    </source>
</reference>
<dbReference type="EMBL" id="JABFOF010000009">
    <property type="protein sequence ID" value="KAG2380243.1"/>
    <property type="molecule type" value="Genomic_DNA"/>
</dbReference>
<protein>
    <submittedName>
        <fullName evidence="1">Uncharacterized protein</fullName>
    </submittedName>
</protein>
<gene>
    <name evidence="1" type="ORF">HKW66_Vig0170220</name>
</gene>
<dbReference type="Proteomes" id="UP000743370">
    <property type="component" value="Unassembled WGS sequence"/>
</dbReference>
<name>A0A8T0JR62_PHAAN</name>
<dbReference type="AlphaFoldDB" id="A0A8T0JR62"/>
<organism evidence="1 2">
    <name type="scientific">Phaseolus angularis</name>
    <name type="common">Azuki bean</name>
    <name type="synonym">Vigna angularis</name>
    <dbReference type="NCBI Taxonomy" id="3914"/>
    <lineage>
        <taxon>Eukaryota</taxon>
        <taxon>Viridiplantae</taxon>
        <taxon>Streptophyta</taxon>
        <taxon>Embryophyta</taxon>
        <taxon>Tracheophyta</taxon>
        <taxon>Spermatophyta</taxon>
        <taxon>Magnoliopsida</taxon>
        <taxon>eudicotyledons</taxon>
        <taxon>Gunneridae</taxon>
        <taxon>Pentapetalae</taxon>
        <taxon>rosids</taxon>
        <taxon>fabids</taxon>
        <taxon>Fabales</taxon>
        <taxon>Fabaceae</taxon>
        <taxon>Papilionoideae</taxon>
        <taxon>50 kb inversion clade</taxon>
        <taxon>NPAAA clade</taxon>
        <taxon>indigoferoid/millettioid clade</taxon>
        <taxon>Phaseoleae</taxon>
        <taxon>Vigna</taxon>
    </lineage>
</organism>
<evidence type="ECO:0000313" key="1">
    <source>
        <dbReference type="EMBL" id="KAG2380243.1"/>
    </source>
</evidence>
<sequence>MLAWAWRTITLKNMKGDTETPAPNKVDSDIVAFKKTFSSADVDSDMVVIMDDGCIFPAVRRRIMRKKWKAEEMGAEEDAFVGVEEDNFEQHQEARSSSSYYVL</sequence>
<proteinExistence type="predicted"/>
<comment type="caution">
    <text evidence="1">The sequence shown here is derived from an EMBL/GenBank/DDBJ whole genome shotgun (WGS) entry which is preliminary data.</text>
</comment>
<evidence type="ECO:0000313" key="2">
    <source>
        <dbReference type="Proteomes" id="UP000743370"/>
    </source>
</evidence>